<dbReference type="Proteomes" id="UP000646579">
    <property type="component" value="Unassembled WGS sequence"/>
</dbReference>
<evidence type="ECO:0000313" key="2">
    <source>
        <dbReference type="Proteomes" id="UP000646579"/>
    </source>
</evidence>
<gene>
    <name evidence="1" type="ORF">GCM10007989_02140</name>
</gene>
<reference evidence="1" key="2">
    <citation type="submission" date="2020-09" db="EMBL/GenBank/DDBJ databases">
        <authorList>
            <person name="Sun Q."/>
            <person name="Kim S."/>
        </authorList>
    </citation>
    <scope>NUCLEOTIDE SEQUENCE</scope>
    <source>
        <strain evidence="1">KCTC 32437</strain>
    </source>
</reference>
<dbReference type="EMBL" id="BMZE01000001">
    <property type="protein sequence ID" value="GHA11406.1"/>
    <property type="molecule type" value="Genomic_DNA"/>
</dbReference>
<proteinExistence type="predicted"/>
<dbReference type="AlphaFoldDB" id="A0A918VNI4"/>
<comment type="caution">
    <text evidence="1">The sequence shown here is derived from an EMBL/GenBank/DDBJ whole genome shotgun (WGS) entry which is preliminary data.</text>
</comment>
<organism evidence="1 2">
    <name type="scientific">Devosia pacifica</name>
    <dbReference type="NCBI Taxonomy" id="1335967"/>
    <lineage>
        <taxon>Bacteria</taxon>
        <taxon>Pseudomonadati</taxon>
        <taxon>Pseudomonadota</taxon>
        <taxon>Alphaproteobacteria</taxon>
        <taxon>Hyphomicrobiales</taxon>
        <taxon>Devosiaceae</taxon>
        <taxon>Devosia</taxon>
    </lineage>
</organism>
<name>A0A918VNI4_9HYPH</name>
<keyword evidence="2" id="KW-1185">Reference proteome</keyword>
<accession>A0A918VNI4</accession>
<protein>
    <submittedName>
        <fullName evidence="1">Uncharacterized protein</fullName>
    </submittedName>
</protein>
<sequence>MNDNMRPLIYYRGQLNSDQAMTIVPVHLVRAPGFPGLEGAADMLVTVAAANRLARVSVGRAA</sequence>
<reference evidence="1" key="1">
    <citation type="journal article" date="2014" name="Int. J. Syst. Evol. Microbiol.">
        <title>Complete genome sequence of Corynebacterium casei LMG S-19264T (=DSM 44701T), isolated from a smear-ripened cheese.</title>
        <authorList>
            <consortium name="US DOE Joint Genome Institute (JGI-PGF)"/>
            <person name="Walter F."/>
            <person name="Albersmeier A."/>
            <person name="Kalinowski J."/>
            <person name="Ruckert C."/>
        </authorList>
    </citation>
    <scope>NUCLEOTIDE SEQUENCE</scope>
    <source>
        <strain evidence="1">KCTC 32437</strain>
    </source>
</reference>
<evidence type="ECO:0000313" key="1">
    <source>
        <dbReference type="EMBL" id="GHA11406.1"/>
    </source>
</evidence>